<protein>
    <submittedName>
        <fullName evidence="1">Uncharacterized protein</fullName>
    </submittedName>
</protein>
<proteinExistence type="predicted"/>
<name>A0ABM8KM95_9FLAO</name>
<evidence type="ECO:0000313" key="1">
    <source>
        <dbReference type="EMBL" id="CAA9200985.1"/>
    </source>
</evidence>
<organism evidence="1 2">
    <name type="scientific">Flavobacterium collinsii</name>
    <dbReference type="NCBI Taxonomy" id="1114861"/>
    <lineage>
        <taxon>Bacteria</taxon>
        <taxon>Pseudomonadati</taxon>
        <taxon>Bacteroidota</taxon>
        <taxon>Flavobacteriia</taxon>
        <taxon>Flavobacteriales</taxon>
        <taxon>Flavobacteriaceae</taxon>
        <taxon>Flavobacterium</taxon>
    </lineage>
</organism>
<dbReference type="RefSeq" id="WP_217427711.1">
    <property type="nucleotide sequence ID" value="NZ_CADCST010000108.1"/>
</dbReference>
<accession>A0ABM8KM95</accession>
<reference evidence="1 2" key="1">
    <citation type="submission" date="2020-02" db="EMBL/GenBank/DDBJ databases">
        <authorList>
            <person name="Criscuolo A."/>
        </authorList>
    </citation>
    <scope>NUCLEOTIDE SEQUENCE [LARGE SCALE GENOMIC DNA]</scope>
    <source>
        <strain evidence="1">CECT7796</strain>
    </source>
</reference>
<dbReference type="Proteomes" id="UP000474567">
    <property type="component" value="Unassembled WGS sequence"/>
</dbReference>
<sequence length="106" mass="12607">MKKTKRLKESNIMKYLSLYTQDPQLNVWHLSILTAILGLAYRQRQGSRIQVSRSKIMELSHVNTLPTYHKYFKQLQDLGYIKYIPSYHPGYKSEVKLSKKRLSQNF</sequence>
<dbReference type="EMBL" id="CADCST010000108">
    <property type="protein sequence ID" value="CAA9200985.1"/>
    <property type="molecule type" value="Genomic_DNA"/>
</dbReference>
<comment type="caution">
    <text evidence="1">The sequence shown here is derived from an EMBL/GenBank/DDBJ whole genome shotgun (WGS) entry which is preliminary data.</text>
</comment>
<evidence type="ECO:0000313" key="2">
    <source>
        <dbReference type="Proteomes" id="UP000474567"/>
    </source>
</evidence>
<gene>
    <name evidence="1" type="ORF">FLACOL7796_03551</name>
</gene>
<keyword evidence="2" id="KW-1185">Reference proteome</keyword>